<gene>
    <name evidence="1" type="ORF">KC640_00220</name>
</gene>
<evidence type="ECO:0000313" key="2">
    <source>
        <dbReference type="Proteomes" id="UP000760819"/>
    </source>
</evidence>
<organism evidence="1 2">
    <name type="scientific">Candidatus Dojkabacteria bacterium</name>
    <dbReference type="NCBI Taxonomy" id="2099670"/>
    <lineage>
        <taxon>Bacteria</taxon>
        <taxon>Candidatus Dojkabacteria</taxon>
    </lineage>
</organism>
<reference evidence="1" key="2">
    <citation type="journal article" date="2021" name="Microbiome">
        <title>Successional dynamics and alternative stable states in a saline activated sludge microbial community over 9 years.</title>
        <authorList>
            <person name="Wang Y."/>
            <person name="Ye J."/>
            <person name="Ju F."/>
            <person name="Liu L."/>
            <person name="Boyd J.A."/>
            <person name="Deng Y."/>
            <person name="Parks D.H."/>
            <person name="Jiang X."/>
            <person name="Yin X."/>
            <person name="Woodcroft B.J."/>
            <person name="Tyson G.W."/>
            <person name="Hugenholtz P."/>
            <person name="Polz M.F."/>
            <person name="Zhang T."/>
        </authorList>
    </citation>
    <scope>NUCLEOTIDE SEQUENCE</scope>
    <source>
        <strain evidence="1">HKST-UBA12</strain>
    </source>
</reference>
<accession>A0A955L039</accession>
<dbReference type="Proteomes" id="UP000760819">
    <property type="component" value="Unassembled WGS sequence"/>
</dbReference>
<dbReference type="AlphaFoldDB" id="A0A955L039"/>
<comment type="caution">
    <text evidence="1">The sequence shown here is derived from an EMBL/GenBank/DDBJ whole genome shotgun (WGS) entry which is preliminary data.</text>
</comment>
<protein>
    <submittedName>
        <fullName evidence="1">Uncharacterized protein</fullName>
    </submittedName>
</protein>
<evidence type="ECO:0000313" key="1">
    <source>
        <dbReference type="EMBL" id="MCA9378830.1"/>
    </source>
</evidence>
<name>A0A955L039_9BACT</name>
<dbReference type="EMBL" id="JAGQLI010000013">
    <property type="protein sequence ID" value="MCA9378830.1"/>
    <property type="molecule type" value="Genomic_DNA"/>
</dbReference>
<reference evidence="1" key="1">
    <citation type="submission" date="2020-04" db="EMBL/GenBank/DDBJ databases">
        <authorList>
            <person name="Zhang T."/>
        </authorList>
    </citation>
    <scope>NUCLEOTIDE SEQUENCE</scope>
    <source>
        <strain evidence="1">HKST-UBA12</strain>
    </source>
</reference>
<proteinExistence type="predicted"/>
<sequence length="443" mass="46969">MKFLDRTTKRLPSQASLAIVVAISIIFLSVAIEVSIISYTHYQNQFDAESANSAFIILDSATEEALYRLQQDATYSGGTYDDPFSSDNAIITVNVDSATQRTITVDADYDSIIRTITLTASVTGQDNPLTDLAIFSGENVKLVKSHAALVGTLWTNDNVDLDSNTIVYGNVLAAGQGNLSSSRVQNGAQILDNPGTAEVEGNISAIDRIRVTNSGYVENEARSKTGVTINSGGSVGSSVVDSGLSISTISIPVFDYATYKAQAQSAGTYYASPAAFLSYIQLNGYVMDSGVHYINSTSALTLPAGHNYVFTGTLISEGDILIYGDSYVHNADSNLPVLVSKKNISFLDQNNCACTATVNGLIYADKDVQLKHDQYTGPGLYAVQITGAIWSGDEVSIEDHSILTFDATVAQNAEGFNFDGGGGGGGVPPSVDNIVSVVDWDIQ</sequence>